<accession>A0AAV4UUI4</accession>
<organism evidence="1 2">
    <name type="scientific">Caerostris darwini</name>
    <dbReference type="NCBI Taxonomy" id="1538125"/>
    <lineage>
        <taxon>Eukaryota</taxon>
        <taxon>Metazoa</taxon>
        <taxon>Ecdysozoa</taxon>
        <taxon>Arthropoda</taxon>
        <taxon>Chelicerata</taxon>
        <taxon>Arachnida</taxon>
        <taxon>Araneae</taxon>
        <taxon>Araneomorphae</taxon>
        <taxon>Entelegynae</taxon>
        <taxon>Araneoidea</taxon>
        <taxon>Araneidae</taxon>
        <taxon>Caerostris</taxon>
    </lineage>
</organism>
<reference evidence="1 2" key="1">
    <citation type="submission" date="2021-06" db="EMBL/GenBank/DDBJ databases">
        <title>Caerostris darwini draft genome.</title>
        <authorList>
            <person name="Kono N."/>
            <person name="Arakawa K."/>
        </authorList>
    </citation>
    <scope>NUCLEOTIDE SEQUENCE [LARGE SCALE GENOMIC DNA]</scope>
</reference>
<comment type="caution">
    <text evidence="1">The sequence shown here is derived from an EMBL/GenBank/DDBJ whole genome shotgun (WGS) entry which is preliminary data.</text>
</comment>
<name>A0AAV4UUI4_9ARAC</name>
<dbReference type="AlphaFoldDB" id="A0AAV4UUI4"/>
<dbReference type="EMBL" id="BPLQ01011939">
    <property type="protein sequence ID" value="GIY61408.1"/>
    <property type="molecule type" value="Genomic_DNA"/>
</dbReference>
<protein>
    <submittedName>
        <fullName evidence="1">Uncharacterized protein</fullName>
    </submittedName>
</protein>
<proteinExistence type="predicted"/>
<gene>
    <name evidence="1" type="ORF">CDAR_541801</name>
</gene>
<dbReference type="Proteomes" id="UP001054837">
    <property type="component" value="Unassembled WGS sequence"/>
</dbReference>
<evidence type="ECO:0000313" key="2">
    <source>
        <dbReference type="Proteomes" id="UP001054837"/>
    </source>
</evidence>
<sequence>MLSRIQLVNIETLGCLPNREKCVFHFESVGTPPPLLIVSHWRKVASPRDPFPLSWDGGWDLHLELGLGILQSTLVPRRLHSFAVLH</sequence>
<evidence type="ECO:0000313" key="1">
    <source>
        <dbReference type="EMBL" id="GIY61408.1"/>
    </source>
</evidence>
<keyword evidence="2" id="KW-1185">Reference proteome</keyword>